<proteinExistence type="predicted"/>
<evidence type="ECO:0000313" key="2">
    <source>
        <dbReference type="Proteomes" id="UP001222027"/>
    </source>
</evidence>
<gene>
    <name evidence="1" type="ORF">OPV22_020147</name>
</gene>
<keyword evidence="2" id="KW-1185">Reference proteome</keyword>
<protein>
    <submittedName>
        <fullName evidence="1">Uncharacterized protein</fullName>
    </submittedName>
</protein>
<organism evidence="1 2">
    <name type="scientific">Ensete ventricosum</name>
    <name type="common">Abyssinian banana</name>
    <name type="synonym">Musa ensete</name>
    <dbReference type="NCBI Taxonomy" id="4639"/>
    <lineage>
        <taxon>Eukaryota</taxon>
        <taxon>Viridiplantae</taxon>
        <taxon>Streptophyta</taxon>
        <taxon>Embryophyta</taxon>
        <taxon>Tracheophyta</taxon>
        <taxon>Spermatophyta</taxon>
        <taxon>Magnoliopsida</taxon>
        <taxon>Liliopsida</taxon>
        <taxon>Zingiberales</taxon>
        <taxon>Musaceae</taxon>
        <taxon>Ensete</taxon>
    </lineage>
</organism>
<dbReference type="EMBL" id="JAQQAF010000006">
    <property type="protein sequence ID" value="KAJ8476420.1"/>
    <property type="molecule type" value="Genomic_DNA"/>
</dbReference>
<evidence type="ECO:0000313" key="1">
    <source>
        <dbReference type="EMBL" id="KAJ8476420.1"/>
    </source>
</evidence>
<accession>A0AAV8P9Y4</accession>
<sequence>MSTTSHVISGGSITAALKNLNRPQLWDSPSGWLTRTAAQKVPFYALVFMNKIKVFTGATAQQQQMGVGVSSLMKMATKETGESGHGC</sequence>
<dbReference type="AlphaFoldDB" id="A0AAV8P9Y4"/>
<dbReference type="Proteomes" id="UP001222027">
    <property type="component" value="Unassembled WGS sequence"/>
</dbReference>
<reference evidence="1 2" key="1">
    <citation type="submission" date="2022-12" db="EMBL/GenBank/DDBJ databases">
        <title>Chromosome-scale assembly of the Ensete ventricosum genome.</title>
        <authorList>
            <person name="Dussert Y."/>
            <person name="Stocks J."/>
            <person name="Wendawek A."/>
            <person name="Woldeyes F."/>
            <person name="Nichols R.A."/>
            <person name="Borrell J.S."/>
        </authorList>
    </citation>
    <scope>NUCLEOTIDE SEQUENCE [LARGE SCALE GENOMIC DNA]</scope>
    <source>
        <strain evidence="2">cv. Maze</strain>
        <tissue evidence="1">Seeds</tissue>
    </source>
</reference>
<name>A0AAV8P9Y4_ENSVE</name>
<comment type="caution">
    <text evidence="1">The sequence shown here is derived from an EMBL/GenBank/DDBJ whole genome shotgun (WGS) entry which is preliminary data.</text>
</comment>